<feature type="compositionally biased region" description="Basic and acidic residues" evidence="6">
    <location>
        <begin position="338"/>
        <end position="367"/>
    </location>
</feature>
<dbReference type="KEGG" id="btab:109038972"/>
<feature type="compositionally biased region" description="Basic and acidic residues" evidence="6">
    <location>
        <begin position="306"/>
        <end position="327"/>
    </location>
</feature>
<dbReference type="GO" id="GO:0001725">
    <property type="term" value="C:stress fiber"/>
    <property type="evidence" value="ECO:0007669"/>
    <property type="project" value="TreeGrafter"/>
</dbReference>
<dbReference type="GO" id="GO:0032034">
    <property type="term" value="F:myosin II head/neck binding"/>
    <property type="evidence" value="ECO:0007669"/>
    <property type="project" value="TreeGrafter"/>
</dbReference>
<evidence type="ECO:0000256" key="4">
    <source>
        <dbReference type="PROSITE-ProRule" id="PRU00125"/>
    </source>
</evidence>
<dbReference type="SMART" id="SM00132">
    <property type="entry name" value="LIM"/>
    <property type="match status" value="1"/>
</dbReference>
<dbReference type="PROSITE" id="PS00478">
    <property type="entry name" value="LIM_DOMAIN_1"/>
    <property type="match status" value="1"/>
</dbReference>
<dbReference type="GO" id="GO:0046872">
    <property type="term" value="F:metal ion binding"/>
    <property type="evidence" value="ECO:0007669"/>
    <property type="project" value="UniProtKB-KW"/>
</dbReference>
<feature type="compositionally biased region" description="Polar residues" evidence="6">
    <location>
        <begin position="897"/>
        <end position="910"/>
    </location>
</feature>
<dbReference type="Pfam" id="PF00412">
    <property type="entry name" value="LIM"/>
    <property type="match status" value="1"/>
</dbReference>
<dbReference type="InterPro" id="IPR001781">
    <property type="entry name" value="Znf_LIM"/>
</dbReference>
<accession>A0A9P0ABY3</accession>
<dbReference type="AlphaFoldDB" id="A0A9P0ABY3"/>
<reference evidence="8" key="1">
    <citation type="submission" date="2021-12" db="EMBL/GenBank/DDBJ databases">
        <authorList>
            <person name="King R."/>
        </authorList>
    </citation>
    <scope>NUCLEOTIDE SEQUENCE</scope>
</reference>
<feature type="region of interest" description="Disordered" evidence="6">
    <location>
        <begin position="11"/>
        <end position="56"/>
    </location>
</feature>
<dbReference type="GO" id="GO:0051893">
    <property type="term" value="P:regulation of focal adhesion assembly"/>
    <property type="evidence" value="ECO:0007669"/>
    <property type="project" value="TreeGrafter"/>
</dbReference>
<evidence type="ECO:0000313" key="8">
    <source>
        <dbReference type="EMBL" id="CAH0388487.1"/>
    </source>
</evidence>
<keyword evidence="5" id="KW-0175">Coiled coil</keyword>
<organism evidence="8 9">
    <name type="scientific">Bemisia tabaci</name>
    <name type="common">Sweetpotato whitefly</name>
    <name type="synonym">Aleurodes tabaci</name>
    <dbReference type="NCBI Taxonomy" id="7038"/>
    <lineage>
        <taxon>Eukaryota</taxon>
        <taxon>Metazoa</taxon>
        <taxon>Ecdysozoa</taxon>
        <taxon>Arthropoda</taxon>
        <taxon>Hexapoda</taxon>
        <taxon>Insecta</taxon>
        <taxon>Pterygota</taxon>
        <taxon>Neoptera</taxon>
        <taxon>Paraneoptera</taxon>
        <taxon>Hemiptera</taxon>
        <taxon>Sternorrhyncha</taxon>
        <taxon>Aleyrodoidea</taxon>
        <taxon>Aleyrodidae</taxon>
        <taxon>Aleyrodinae</taxon>
        <taxon>Bemisia</taxon>
    </lineage>
</organism>
<feature type="compositionally biased region" description="Basic and acidic residues" evidence="6">
    <location>
        <begin position="744"/>
        <end position="777"/>
    </location>
</feature>
<evidence type="ECO:0000256" key="1">
    <source>
        <dbReference type="ARBA" id="ARBA00022723"/>
    </source>
</evidence>
<evidence type="ECO:0000256" key="2">
    <source>
        <dbReference type="ARBA" id="ARBA00022833"/>
    </source>
</evidence>
<keyword evidence="9" id="KW-1185">Reference proteome</keyword>
<feature type="region of interest" description="Disordered" evidence="6">
    <location>
        <begin position="241"/>
        <end position="367"/>
    </location>
</feature>
<feature type="region of interest" description="Disordered" evidence="6">
    <location>
        <begin position="131"/>
        <end position="223"/>
    </location>
</feature>
<dbReference type="Proteomes" id="UP001152759">
    <property type="component" value="Chromosome 4"/>
</dbReference>
<name>A0A9P0ABY3_BEMTA</name>
<evidence type="ECO:0000313" key="9">
    <source>
        <dbReference type="Proteomes" id="UP001152759"/>
    </source>
</evidence>
<feature type="region of interest" description="Disordered" evidence="6">
    <location>
        <begin position="648"/>
        <end position="671"/>
    </location>
</feature>
<feature type="compositionally biased region" description="Low complexity" evidence="6">
    <location>
        <begin position="1006"/>
        <end position="1021"/>
    </location>
</feature>
<dbReference type="PROSITE" id="PS50023">
    <property type="entry name" value="LIM_DOMAIN_2"/>
    <property type="match status" value="1"/>
</dbReference>
<evidence type="ECO:0000256" key="6">
    <source>
        <dbReference type="SAM" id="MobiDB-lite"/>
    </source>
</evidence>
<dbReference type="EMBL" id="OU963865">
    <property type="protein sequence ID" value="CAH0388487.1"/>
    <property type="molecule type" value="Genomic_DNA"/>
</dbReference>
<feature type="coiled-coil region" evidence="5">
    <location>
        <begin position="413"/>
        <end position="440"/>
    </location>
</feature>
<feature type="compositionally biased region" description="Polar residues" evidence="6">
    <location>
        <begin position="1054"/>
        <end position="1078"/>
    </location>
</feature>
<dbReference type="PANTHER" id="PTHR15551">
    <property type="entry name" value="LIM DOMAIN ONLY 7"/>
    <property type="match status" value="1"/>
</dbReference>
<feature type="region of interest" description="Disordered" evidence="6">
    <location>
        <begin position="998"/>
        <end position="1087"/>
    </location>
</feature>
<feature type="compositionally biased region" description="Basic and acidic residues" evidence="6">
    <location>
        <begin position="181"/>
        <end position="215"/>
    </location>
</feature>
<evidence type="ECO:0000256" key="5">
    <source>
        <dbReference type="SAM" id="Coils"/>
    </source>
</evidence>
<dbReference type="Gene3D" id="2.10.110.10">
    <property type="entry name" value="Cysteine Rich Protein"/>
    <property type="match status" value="1"/>
</dbReference>
<dbReference type="InterPro" id="IPR031865">
    <property type="entry name" value="DUF4757"/>
</dbReference>
<dbReference type="CDD" id="cd08368">
    <property type="entry name" value="LIM"/>
    <property type="match status" value="1"/>
</dbReference>
<feature type="compositionally biased region" description="Basic and acidic residues" evidence="6">
    <location>
        <begin position="250"/>
        <end position="265"/>
    </location>
</feature>
<feature type="compositionally biased region" description="Basic and acidic residues" evidence="6">
    <location>
        <begin position="26"/>
        <end position="36"/>
    </location>
</feature>
<feature type="region of interest" description="Disordered" evidence="6">
    <location>
        <begin position="960"/>
        <end position="986"/>
    </location>
</feature>
<feature type="compositionally biased region" description="Polar residues" evidence="6">
    <location>
        <begin position="1105"/>
        <end position="1119"/>
    </location>
</feature>
<protein>
    <recommendedName>
        <fullName evidence="7">LIM zinc-binding domain-containing protein</fullName>
    </recommendedName>
</protein>
<feature type="region of interest" description="Disordered" evidence="6">
    <location>
        <begin position="1105"/>
        <end position="1147"/>
    </location>
</feature>
<feature type="region of interest" description="Disordered" evidence="6">
    <location>
        <begin position="738"/>
        <end position="821"/>
    </location>
</feature>
<evidence type="ECO:0000256" key="3">
    <source>
        <dbReference type="ARBA" id="ARBA00023038"/>
    </source>
</evidence>
<keyword evidence="3 4" id="KW-0440">LIM domain</keyword>
<dbReference type="GO" id="GO:0051496">
    <property type="term" value="P:positive regulation of stress fiber assembly"/>
    <property type="evidence" value="ECO:0007669"/>
    <property type="project" value="TreeGrafter"/>
</dbReference>
<gene>
    <name evidence="8" type="ORF">BEMITA_LOCUS7399</name>
</gene>
<keyword evidence="2 4" id="KW-0862">Zinc</keyword>
<evidence type="ECO:0000259" key="7">
    <source>
        <dbReference type="PROSITE" id="PS50023"/>
    </source>
</evidence>
<feature type="domain" description="LIM zinc-binding" evidence="7">
    <location>
        <begin position="1152"/>
        <end position="1218"/>
    </location>
</feature>
<proteinExistence type="predicted"/>
<feature type="compositionally biased region" description="Polar residues" evidence="6">
    <location>
        <begin position="38"/>
        <end position="53"/>
    </location>
</feature>
<feature type="region of interest" description="Disordered" evidence="6">
    <location>
        <begin position="878"/>
        <end position="915"/>
    </location>
</feature>
<dbReference type="Pfam" id="PF15949">
    <property type="entry name" value="DUF4757"/>
    <property type="match status" value="1"/>
</dbReference>
<sequence>MPNIVDQLYLTCPEADGQPNGPSTPEKMEPQTDEAPKSPTSPTGGIPTRNITVTAPKPAANPLQFIKVGPAGLYRSAHEQLKKVEEVKKVAPVKDEGADWQNNLDNWKSSRRKRQEHIIERVVEVKKFELEDHDRNRRRSKTFNEMMEERSSRGRKLSLPIYQEDNSDDLSDLGLSTVSSPKEKNGKDEEERKLSPLRESVDSLSSKDVDKKDKPIAGGDSNAYEKAVQNCISYAENIVKSRSSQCSGKSESKPEYQKLKSEFDSVLRGSTPKIEGKISELRHRRFSQSDSNADDDKKPLNLPKVDISKRRELFEKISNDTNKRDSKLMNGDLAASKSIRERLSSLEKSNEEKSTSRTRVESEVSVKERLSAMEKITSSVESSPQKTTPPKVALVEAPSNPPVEIYREYKDDDLEEMEQLDILKDKIKDIEEEHKKYISSQMAASEYQDGLFLQELRQSHFRHASLDSLDVDKFRLSNEALKRVQSLEDFDYCPNKNYPASYVSGDTDKEDSGILTADVSSSVSQADDYNLHLDQDQSINHHPIIIEEIAKGRDNSDQYCMSENPAPAKLDNTNQYVTSFQQCEESAERYDAGHNQSSRELLTNASNALSQLVISSANEVPMCEPSEGCDPVINILPDMMPDSVFPLENSSMLEPPKEKPPPPPVETKNEKQAPIKSILRRLDSTKRIKKELHQKRSSFLGIDIDDDAYLKSDVDLVKPPPDMAAFLQEERRLDQKMHLQSISRESDSTQGESRDSGVELDRYHPDDIGWHQRHDSEENLTDPEFSEREPPMQTENSWSHNRRSLQDVSHPPLNCAPAKGSLDNLSHVETESRSLQDVSQVPLTYADYKPDNLSRFDCCRSMPNLQDEMISMQRCRAPLQPPVKKQSYSSRDIPDRSSASQQMSKQTIQALSAAPKPRLIASETWMQAKRKPKQESFNYQHWLIQEAEHRRLTDQSMRLSYPSTKSNSNYPQTSTTAPPPQNINDQWIQPHWQDKNANQQWQTNYSCQQWSDSQQWPQQQWNGRNVPERPVANGNHWTGPGFGANNDWNNYNNGQRSDNKNQQWNGGHQTDQWKNGRNSGHDKEKPLPVSIIQTLTQRVQNKMSLSNKMSDPGRRSSQPRPEAPPTETRDRSAHSGNSDNHQEKILSVSGKKKCSHCGDELGRGAAMVIESLRLFYHIDCFKCCVCQVQLGDGLMGTDVRVRNNKLHCHNCYSSEDGVKFSCV</sequence>
<dbReference type="PANTHER" id="PTHR15551:SF3">
    <property type="entry name" value="LIM AND CALPONIN HOMOLOGY DOMAINS-CONTAINING PROTEIN 1"/>
    <property type="match status" value="1"/>
</dbReference>
<keyword evidence="1 4" id="KW-0479">Metal-binding</keyword>